<dbReference type="Pfam" id="PF05224">
    <property type="entry name" value="NDT80_PhoG"/>
    <property type="match status" value="1"/>
</dbReference>
<dbReference type="SUPFAM" id="SSF49417">
    <property type="entry name" value="p53-like transcription factors"/>
    <property type="match status" value="1"/>
</dbReference>
<dbReference type="GO" id="GO:0045944">
    <property type="term" value="P:positive regulation of transcription by RNA polymerase II"/>
    <property type="evidence" value="ECO:0007669"/>
    <property type="project" value="TreeGrafter"/>
</dbReference>
<evidence type="ECO:0000313" key="6">
    <source>
        <dbReference type="Proteomes" id="UP001144673"/>
    </source>
</evidence>
<evidence type="ECO:0000256" key="3">
    <source>
        <dbReference type="SAM" id="MobiDB-lite"/>
    </source>
</evidence>
<dbReference type="GO" id="GO:0051321">
    <property type="term" value="P:meiotic cell cycle"/>
    <property type="evidence" value="ECO:0007669"/>
    <property type="project" value="TreeGrafter"/>
</dbReference>
<sequence length="657" mass="70753">MDGYRSSPSITPLHQTTSTVYTHLHTSFAYNTRSSSPSHDHLCHSNVHIAQALAPRSQSTPSLPCYAHSPNHYTRTSAGRVTFKKRGACVALHKALGVTSISLYSQTPTSVNPQETIVQTGLQSEFAAYTDAITPAAYYHGYAGYPTADVRQQIPSQPTAPAPSLTNLRGHSGAQQSPQKFLSARDQCRGDTPLFGRKQEAVRNNKALPANFSTVMSGRGSWAGAGAQLPLASTYQPAQESREHSMSPSYNSRPATEDVVLPMGVTEQLGTLQYHDADGNPTGTTISADISAQIHKNFFFGEKHYTCYRRNYMACICSYELTPYFPGVQIHFTPMGSSEALPIVGFAMTISACVSKHPHQEVIILQHTPKRDKGPIAQPCKQPLGPKNRRALGTPPHMGGSLHEAAQAVRPVFSDIYGTTETQSQNSGMHISSLPTEHNFDRIQFKTATANNGERRAGQQCYQLVVELWGDLGPTNPDRRWAKLAIKRSCEVVVRGRSPGHYQKERRKSSGSGGGGGPSPHGNYGGGGNAGVSDYSAGGMMPTVNGYAAPGSYDHRGGGSMYTNNGGQNRRDMGPYSLEPKATYSDNRFFPSSYTNPSPYADAGFYGQQAAQANSVLPRPERMGLDRCNVSNAGSPTGVLPPLAVPSMMAGSFMPSS</sequence>
<evidence type="ECO:0000259" key="4">
    <source>
        <dbReference type="PROSITE" id="PS51517"/>
    </source>
</evidence>
<feature type="compositionally biased region" description="Gly residues" evidence="3">
    <location>
        <begin position="511"/>
        <end position="528"/>
    </location>
</feature>
<evidence type="ECO:0000256" key="1">
    <source>
        <dbReference type="ARBA" id="ARBA00023125"/>
    </source>
</evidence>
<dbReference type="AlphaFoldDB" id="A0A9W8UT74"/>
<dbReference type="InterPro" id="IPR052605">
    <property type="entry name" value="Fungal_trans_regulator"/>
</dbReference>
<dbReference type="KEGG" id="amus:LMH87_006630"/>
<evidence type="ECO:0000256" key="2">
    <source>
        <dbReference type="PROSITE-ProRule" id="PRU00850"/>
    </source>
</evidence>
<dbReference type="PANTHER" id="PTHR35144:SF2">
    <property type="entry name" value="MEIOSIS-SPECIFIC TRANSCRIPTION FACTOR NDT80"/>
    <property type="match status" value="1"/>
</dbReference>
<dbReference type="Proteomes" id="UP001144673">
    <property type="component" value="Chromosome 1"/>
</dbReference>
<feature type="region of interest" description="Disordered" evidence="3">
    <location>
        <begin position="153"/>
        <end position="183"/>
    </location>
</feature>
<dbReference type="InterPro" id="IPR037141">
    <property type="entry name" value="NDT80_DNA-bd_dom_sf"/>
</dbReference>
<dbReference type="RefSeq" id="XP_056059893.1">
    <property type="nucleotide sequence ID" value="XM_056204546.1"/>
</dbReference>
<proteinExistence type="predicted"/>
<feature type="DNA-binding region" description="NDT80" evidence="2">
    <location>
        <begin position="226"/>
        <end position="506"/>
    </location>
</feature>
<dbReference type="Gene3D" id="2.60.40.1390">
    <property type="entry name" value="NDT80 DNA-binding domain"/>
    <property type="match status" value="1"/>
</dbReference>
<dbReference type="GO" id="GO:0003700">
    <property type="term" value="F:DNA-binding transcription factor activity"/>
    <property type="evidence" value="ECO:0007669"/>
    <property type="project" value="UniProtKB-UniRule"/>
</dbReference>
<dbReference type="GeneID" id="80893789"/>
<feature type="region of interest" description="Disordered" evidence="3">
    <location>
        <begin position="233"/>
        <end position="255"/>
    </location>
</feature>
<dbReference type="EMBL" id="JAJHUN010000001">
    <property type="protein sequence ID" value="KAJ4164978.1"/>
    <property type="molecule type" value="Genomic_DNA"/>
</dbReference>
<gene>
    <name evidence="5" type="ORF">LMH87_006630</name>
</gene>
<dbReference type="PANTHER" id="PTHR35144">
    <property type="entry name" value="MEIOSIS-SPECIFIC TRANSCRIPTION FACTOR NDT80"/>
    <property type="match status" value="1"/>
</dbReference>
<keyword evidence="1 2" id="KW-0238">DNA-binding</keyword>
<name>A0A9W8UT74_AKAMU</name>
<feature type="domain" description="NDT80" evidence="4">
    <location>
        <begin position="226"/>
        <end position="506"/>
    </location>
</feature>
<feature type="region of interest" description="Disordered" evidence="3">
    <location>
        <begin position="496"/>
        <end position="528"/>
    </location>
</feature>
<dbReference type="InterPro" id="IPR024061">
    <property type="entry name" value="NDT80_DNA-bd_dom"/>
</dbReference>
<accession>A0A9W8UT74</accession>
<reference evidence="5" key="1">
    <citation type="journal article" date="2023" name="Access Microbiol">
        <title>De-novo genome assembly for Akanthomyces muscarius, a biocontrol agent of insect agricultural pests.</title>
        <authorList>
            <person name="Erdos Z."/>
            <person name="Studholme D.J."/>
            <person name="Raymond B."/>
            <person name="Sharma M."/>
        </authorList>
    </citation>
    <scope>NUCLEOTIDE SEQUENCE</scope>
    <source>
        <strain evidence="5">Ve6</strain>
    </source>
</reference>
<organism evidence="5 6">
    <name type="scientific">Akanthomyces muscarius</name>
    <name type="common">Entomopathogenic fungus</name>
    <name type="synonym">Lecanicillium muscarium</name>
    <dbReference type="NCBI Taxonomy" id="2231603"/>
    <lineage>
        <taxon>Eukaryota</taxon>
        <taxon>Fungi</taxon>
        <taxon>Dikarya</taxon>
        <taxon>Ascomycota</taxon>
        <taxon>Pezizomycotina</taxon>
        <taxon>Sordariomycetes</taxon>
        <taxon>Hypocreomycetidae</taxon>
        <taxon>Hypocreales</taxon>
        <taxon>Cordycipitaceae</taxon>
        <taxon>Akanthomyces</taxon>
    </lineage>
</organism>
<protein>
    <recommendedName>
        <fullName evidence="4">NDT80 domain-containing protein</fullName>
    </recommendedName>
</protein>
<feature type="compositionally biased region" description="Polar residues" evidence="3">
    <location>
        <begin position="153"/>
        <end position="180"/>
    </location>
</feature>
<evidence type="ECO:0000313" key="5">
    <source>
        <dbReference type="EMBL" id="KAJ4164978.1"/>
    </source>
</evidence>
<dbReference type="PROSITE" id="PS51517">
    <property type="entry name" value="NDT80"/>
    <property type="match status" value="1"/>
</dbReference>
<dbReference type="GO" id="GO:0000228">
    <property type="term" value="C:nuclear chromosome"/>
    <property type="evidence" value="ECO:0007669"/>
    <property type="project" value="TreeGrafter"/>
</dbReference>
<dbReference type="InterPro" id="IPR008967">
    <property type="entry name" value="p53-like_TF_DNA-bd_sf"/>
</dbReference>
<comment type="caution">
    <text evidence="5">The sequence shown here is derived from an EMBL/GenBank/DDBJ whole genome shotgun (WGS) entry which is preliminary data.</text>
</comment>
<dbReference type="GO" id="GO:0003677">
    <property type="term" value="F:DNA binding"/>
    <property type="evidence" value="ECO:0007669"/>
    <property type="project" value="UniProtKB-KW"/>
</dbReference>
<keyword evidence="6" id="KW-1185">Reference proteome</keyword>